<evidence type="ECO:0000313" key="2">
    <source>
        <dbReference type="EMBL" id="MFH6984091.1"/>
    </source>
</evidence>
<keyword evidence="1" id="KW-0472">Membrane</keyword>
<reference evidence="2 3" key="1">
    <citation type="journal article" date="2013" name="Int. J. Syst. Evol. Microbiol.">
        <title>Marinoscillum luteum sp. nov., isolated from marine sediment.</title>
        <authorList>
            <person name="Cha I.T."/>
            <person name="Park S.J."/>
            <person name="Kim S.J."/>
            <person name="Kim J.G."/>
            <person name="Jung M.Y."/>
            <person name="Shin K.S."/>
            <person name="Kwon K.K."/>
            <person name="Yang S.H."/>
            <person name="Seo Y.S."/>
            <person name="Rhee S.K."/>
        </authorList>
    </citation>
    <scope>NUCLEOTIDE SEQUENCE [LARGE SCALE GENOMIC DNA]</scope>
    <source>
        <strain evidence="2 3">KCTC 23939</strain>
    </source>
</reference>
<accession>A0ABW7N8Y4</accession>
<protein>
    <submittedName>
        <fullName evidence="2">Glycosyltransferase 87 family protein</fullName>
    </submittedName>
</protein>
<keyword evidence="1" id="KW-0812">Transmembrane</keyword>
<feature type="transmembrane region" description="Helical" evidence="1">
    <location>
        <begin position="381"/>
        <end position="398"/>
    </location>
</feature>
<keyword evidence="3" id="KW-1185">Reference proteome</keyword>
<feature type="transmembrane region" description="Helical" evidence="1">
    <location>
        <begin position="316"/>
        <end position="337"/>
    </location>
</feature>
<keyword evidence="1" id="KW-1133">Transmembrane helix</keyword>
<feature type="transmembrane region" description="Helical" evidence="1">
    <location>
        <begin position="256"/>
        <end position="275"/>
    </location>
</feature>
<feature type="transmembrane region" description="Helical" evidence="1">
    <location>
        <begin position="405"/>
        <end position="426"/>
    </location>
</feature>
<dbReference type="Pfam" id="PF26314">
    <property type="entry name" value="MptA_B_family"/>
    <property type="match status" value="1"/>
</dbReference>
<feature type="transmembrane region" description="Helical" evidence="1">
    <location>
        <begin position="157"/>
        <end position="177"/>
    </location>
</feature>
<sequence length="433" mass="48591">MPKQDKTAVFAAVFIFFAGISATGLLIPRHHGWMLLFAYFSAFFAYFWLCKSEIKLPQLLAIGLTARLILFLGLPSLSDDLYRFIWDGTLLREGFSPYARLPAEYLAQGIQGVDQQLYDQLNSQPYYSVYPPLNQLFFWVSATLSTSWLAQANVLRVVLLMADLGSVYFLFQLLQLQQKDLSVISWFFLNPLLILEATGNIHFEGLVVFFLLLGLYAFEKNRMISSGIGLGLAAATKLLPLIFLPAIVIRKWFRDGATLGIVAGLVVSIGLIPFINSAILSGMQSSLGLYFQKFEFNASVYFLLREVGFWLKGYNIIGILGPALSGITILGIVGLALRGQRRKWPVHKTMLFSLSLYLLLATTVHPWYILPLIALGLLSGFYYPIAWALMIFVTYFGYQEAGFELSAIWVVLEYGVVLSTFAIELIRSHEKSA</sequence>
<evidence type="ECO:0000256" key="1">
    <source>
        <dbReference type="SAM" id="Phobius"/>
    </source>
</evidence>
<feature type="transmembrane region" description="Helical" evidence="1">
    <location>
        <begin position="7"/>
        <end position="27"/>
    </location>
</feature>
<feature type="transmembrane region" description="Helical" evidence="1">
    <location>
        <begin position="56"/>
        <end position="74"/>
    </location>
</feature>
<feature type="transmembrane region" description="Helical" evidence="1">
    <location>
        <begin position="349"/>
        <end position="369"/>
    </location>
</feature>
<feature type="transmembrane region" description="Helical" evidence="1">
    <location>
        <begin position="230"/>
        <end position="250"/>
    </location>
</feature>
<evidence type="ECO:0000313" key="3">
    <source>
        <dbReference type="Proteomes" id="UP001610063"/>
    </source>
</evidence>
<gene>
    <name evidence="2" type="ORF">ACHKAR_11615</name>
</gene>
<dbReference type="EMBL" id="JBIPKE010000017">
    <property type="protein sequence ID" value="MFH6984091.1"/>
    <property type="molecule type" value="Genomic_DNA"/>
</dbReference>
<feature type="transmembrane region" description="Helical" evidence="1">
    <location>
        <begin position="33"/>
        <end position="49"/>
    </location>
</feature>
<comment type="caution">
    <text evidence="2">The sequence shown here is derived from an EMBL/GenBank/DDBJ whole genome shotgun (WGS) entry which is preliminary data.</text>
</comment>
<organism evidence="2 3">
    <name type="scientific">Marinoscillum luteum</name>
    <dbReference type="NCBI Taxonomy" id="861051"/>
    <lineage>
        <taxon>Bacteria</taxon>
        <taxon>Pseudomonadati</taxon>
        <taxon>Bacteroidota</taxon>
        <taxon>Cytophagia</taxon>
        <taxon>Cytophagales</taxon>
        <taxon>Reichenbachiellaceae</taxon>
        <taxon>Marinoscillum</taxon>
    </lineage>
</organism>
<dbReference type="Proteomes" id="UP001610063">
    <property type="component" value="Unassembled WGS sequence"/>
</dbReference>
<name>A0ABW7N8Y4_9BACT</name>
<proteinExistence type="predicted"/>